<keyword evidence="3 6" id="KW-0812">Transmembrane</keyword>
<evidence type="ECO:0000313" key="8">
    <source>
        <dbReference type="Proteomes" id="UP000324585"/>
    </source>
</evidence>
<dbReference type="OMA" id="MGKPSPF"/>
<dbReference type="OrthoDB" id="2502820at2759"/>
<evidence type="ECO:0000256" key="3">
    <source>
        <dbReference type="ARBA" id="ARBA00022692"/>
    </source>
</evidence>
<feature type="transmembrane region" description="Helical" evidence="6">
    <location>
        <begin position="347"/>
        <end position="367"/>
    </location>
</feature>
<organism evidence="7 8">
    <name type="scientific">Porphyridium purpureum</name>
    <name type="common">Red alga</name>
    <name type="synonym">Porphyridium cruentum</name>
    <dbReference type="NCBI Taxonomy" id="35688"/>
    <lineage>
        <taxon>Eukaryota</taxon>
        <taxon>Rhodophyta</taxon>
        <taxon>Bangiophyceae</taxon>
        <taxon>Porphyridiales</taxon>
        <taxon>Porphyridiaceae</taxon>
        <taxon>Porphyridium</taxon>
    </lineage>
</organism>
<sequence>MIGVLFVPSVSGLSRDCKSSVSWSSQRAAGTTGQVRISRFASRGLTSVQKARTRSRVLALADGGNAAPPEAFTASELRKQEQSLQETSQQRAAAASGTGTLALKAAPSVGLLLVLNAGFAAAFRTLQIPFPAPLGGMLTLLTALLALRQVDKEKADAVTAWFRPGVSLFAKWLAVFFVPILVALPAAKLPPVADAWKCGFVVIGGFVCSLLSTAAVAEKFSTLSTRLQGGTGDKSKAGSKPKTAAAAPPTFAKRTALGWLGTALASLAASRFSPRVRAFRLVYGLALTLCGFCAGQMFPARLKKVIHPLISCTIFTLTGLTVAAQLSGASLLVLLREYLSKSPQMSAFGAGDVLLYLLGPSILSFAFQMYDRWELILKHKLEVFGTTLTASVLSLVGTAAAVRLIGIAPQYRLVLLPRMITAPLAIAMAQMLRTDAALAASAVSITGLLGANFHAPLLDIFGFKSPISRGLATGSAAHGLGSAAILGEGEPFPFAVIAMTLVGIFSTCLCATPPFRSLLLWIALGA</sequence>
<gene>
    <name evidence="7" type="ORF">FVE85_1656</name>
</gene>
<comment type="subcellular location">
    <subcellularLocation>
        <location evidence="1">Cell membrane</location>
        <topology evidence="1">Multi-pass membrane protein</topology>
    </subcellularLocation>
</comment>
<dbReference type="GO" id="GO:0005886">
    <property type="term" value="C:plasma membrane"/>
    <property type="evidence" value="ECO:0007669"/>
    <property type="project" value="UniProtKB-SubCell"/>
</dbReference>
<comment type="caution">
    <text evidence="7">The sequence shown here is derived from an EMBL/GenBank/DDBJ whole genome shotgun (WGS) entry which is preliminary data.</text>
</comment>
<dbReference type="EMBL" id="VRMN01000003">
    <property type="protein sequence ID" value="KAA8495501.1"/>
    <property type="molecule type" value="Genomic_DNA"/>
</dbReference>
<protein>
    <submittedName>
        <fullName evidence="7">Plastidal glycolate/glycerate translocator 1, chloroplastic</fullName>
    </submittedName>
</protein>
<evidence type="ECO:0000256" key="5">
    <source>
        <dbReference type="ARBA" id="ARBA00023136"/>
    </source>
</evidence>
<proteinExistence type="predicted"/>
<dbReference type="Proteomes" id="UP000324585">
    <property type="component" value="Unassembled WGS sequence"/>
</dbReference>
<feature type="transmembrane region" description="Helical" evidence="6">
    <location>
        <begin position="413"/>
        <end position="432"/>
    </location>
</feature>
<feature type="transmembrane region" description="Helical" evidence="6">
    <location>
        <begin position="438"/>
        <end position="458"/>
    </location>
</feature>
<feature type="transmembrane region" description="Helical" evidence="6">
    <location>
        <begin position="168"/>
        <end position="187"/>
    </location>
</feature>
<evidence type="ECO:0000256" key="6">
    <source>
        <dbReference type="SAM" id="Phobius"/>
    </source>
</evidence>
<evidence type="ECO:0000313" key="7">
    <source>
        <dbReference type="EMBL" id="KAA8495501.1"/>
    </source>
</evidence>
<keyword evidence="8" id="KW-1185">Reference proteome</keyword>
<dbReference type="InterPro" id="IPR007300">
    <property type="entry name" value="CidB/LrgB"/>
</dbReference>
<keyword evidence="5 6" id="KW-0472">Membrane</keyword>
<dbReference type="Pfam" id="PF03788">
    <property type="entry name" value="LrgA"/>
    <property type="match status" value="1"/>
</dbReference>
<reference evidence="8" key="1">
    <citation type="journal article" date="2019" name="Nat. Commun.">
        <title>Expansion of phycobilisome linker gene families in mesophilic red algae.</title>
        <authorList>
            <person name="Lee J."/>
            <person name="Kim D."/>
            <person name="Bhattacharya D."/>
            <person name="Yoon H.S."/>
        </authorList>
    </citation>
    <scope>NUCLEOTIDE SEQUENCE [LARGE SCALE GENOMIC DNA]</scope>
    <source>
        <strain evidence="8">CCMP 1328</strain>
    </source>
</reference>
<dbReference type="PANTHER" id="PTHR30249:SF0">
    <property type="entry name" value="PLASTIDAL GLYCOLATE_GLYCERATE TRANSLOCATOR 1, CHLOROPLASTIC"/>
    <property type="match status" value="1"/>
</dbReference>
<feature type="transmembrane region" description="Helical" evidence="6">
    <location>
        <begin position="199"/>
        <end position="217"/>
    </location>
</feature>
<evidence type="ECO:0000256" key="2">
    <source>
        <dbReference type="ARBA" id="ARBA00022475"/>
    </source>
</evidence>
<accession>A0A5J4YVH8</accession>
<keyword evidence="2" id="KW-1003">Cell membrane</keyword>
<name>A0A5J4YVH8_PORPP</name>
<feature type="transmembrane region" description="Helical" evidence="6">
    <location>
        <begin position="281"/>
        <end position="299"/>
    </location>
</feature>
<feature type="transmembrane region" description="Helical" evidence="6">
    <location>
        <begin position="128"/>
        <end position="147"/>
    </location>
</feature>
<keyword evidence="4 6" id="KW-1133">Transmembrane helix</keyword>
<dbReference type="InterPro" id="IPR005538">
    <property type="entry name" value="LrgA/CidA"/>
</dbReference>
<dbReference type="AlphaFoldDB" id="A0A5J4YVH8"/>
<feature type="transmembrane region" description="Helical" evidence="6">
    <location>
        <begin position="492"/>
        <end position="512"/>
    </location>
</feature>
<evidence type="ECO:0000256" key="4">
    <source>
        <dbReference type="ARBA" id="ARBA00022989"/>
    </source>
</evidence>
<dbReference type="PANTHER" id="PTHR30249">
    <property type="entry name" value="PUTATIVE SEROTONIN TRANSPORTER"/>
    <property type="match status" value="1"/>
</dbReference>
<feature type="transmembrane region" description="Helical" evidence="6">
    <location>
        <begin position="470"/>
        <end position="486"/>
    </location>
</feature>
<feature type="transmembrane region" description="Helical" evidence="6">
    <location>
        <begin position="305"/>
        <end position="335"/>
    </location>
</feature>
<feature type="transmembrane region" description="Helical" evidence="6">
    <location>
        <begin position="387"/>
        <end position="406"/>
    </location>
</feature>
<dbReference type="Pfam" id="PF04172">
    <property type="entry name" value="LrgB"/>
    <property type="match status" value="1"/>
</dbReference>
<evidence type="ECO:0000256" key="1">
    <source>
        <dbReference type="ARBA" id="ARBA00004651"/>
    </source>
</evidence>